<sequence>MYTSLVVLCAFLLGFFSYTNSSKISDDVYQVMGVDCPPNEIVSCTIIKCPAGRACPAAKFCFDPECVCRQGFRRIKGVCMPKHKSLGLSKANLESSLLEIPYREEF</sequence>
<reference evidence="3" key="1">
    <citation type="submission" date="2025-08" db="UniProtKB">
        <authorList>
            <consortium name="RefSeq"/>
        </authorList>
    </citation>
    <scope>IDENTIFICATION</scope>
    <source>
        <strain evidence="3">14028-0561.14</strain>
        <tissue evidence="3">Whole fly</tissue>
    </source>
</reference>
<evidence type="ECO:0000256" key="1">
    <source>
        <dbReference type="SAM" id="SignalP"/>
    </source>
</evidence>
<keyword evidence="1" id="KW-0732">Signal</keyword>
<feature type="signal peptide" evidence="1">
    <location>
        <begin position="1"/>
        <end position="21"/>
    </location>
</feature>
<organism evidence="2 3">
    <name type="scientific">Drosophila kikkawai</name>
    <name type="common">Fruit fly</name>
    <dbReference type="NCBI Taxonomy" id="30033"/>
    <lineage>
        <taxon>Eukaryota</taxon>
        <taxon>Metazoa</taxon>
        <taxon>Ecdysozoa</taxon>
        <taxon>Arthropoda</taxon>
        <taxon>Hexapoda</taxon>
        <taxon>Insecta</taxon>
        <taxon>Pterygota</taxon>
        <taxon>Neoptera</taxon>
        <taxon>Endopterygota</taxon>
        <taxon>Diptera</taxon>
        <taxon>Brachycera</taxon>
        <taxon>Muscomorpha</taxon>
        <taxon>Ephydroidea</taxon>
        <taxon>Drosophilidae</taxon>
        <taxon>Drosophila</taxon>
        <taxon>Sophophora</taxon>
    </lineage>
</organism>
<evidence type="ECO:0000313" key="2">
    <source>
        <dbReference type="Proteomes" id="UP001652661"/>
    </source>
</evidence>
<feature type="chain" id="PRO_5046693022" evidence="1">
    <location>
        <begin position="22"/>
        <end position="106"/>
    </location>
</feature>
<dbReference type="Proteomes" id="UP001652661">
    <property type="component" value="Chromosome 3L"/>
</dbReference>
<keyword evidence="2" id="KW-1185">Reference proteome</keyword>
<dbReference type="RefSeq" id="XP_041633253.1">
    <property type="nucleotide sequence ID" value="XM_041777319.2"/>
</dbReference>
<evidence type="ECO:0000313" key="3">
    <source>
        <dbReference type="RefSeq" id="XP_041633253.1"/>
    </source>
</evidence>
<name>A0ABM3C880_DROKI</name>
<gene>
    <name evidence="3" type="primary">LOC121503151</name>
</gene>
<proteinExistence type="predicted"/>
<dbReference type="GeneID" id="121503151"/>
<accession>A0ABM3C880</accession>
<protein>
    <submittedName>
        <fullName evidence="3">Uncharacterized protein</fullName>
    </submittedName>
</protein>